<dbReference type="GO" id="GO:0031083">
    <property type="term" value="C:BLOC-1 complex"/>
    <property type="evidence" value="ECO:0007669"/>
    <property type="project" value="InterPro"/>
</dbReference>
<reference evidence="5 6" key="1">
    <citation type="journal article" date="2021" name="G3 (Bethesda)">
        <title>Improved contiguity of the threespine stickleback genome using long-read sequencing.</title>
        <authorList>
            <person name="Nath S."/>
            <person name="Shaw D.E."/>
            <person name="White M.A."/>
        </authorList>
    </citation>
    <scope>NUCLEOTIDE SEQUENCE [LARGE SCALE GENOMIC DNA]</scope>
    <source>
        <strain evidence="5 6">Lake Benthic</strain>
    </source>
</reference>
<dbReference type="PANTHER" id="PTHR31784">
    <property type="entry name" value="BIOGENESIS OF LYSOSOME-RELATED ORGANELLES COMPLEX 1 SUBUNIT 5"/>
    <property type="match status" value="1"/>
</dbReference>
<evidence type="ECO:0000256" key="1">
    <source>
        <dbReference type="ARBA" id="ARBA00010754"/>
    </source>
</evidence>
<feature type="compositionally biased region" description="Basic and acidic residues" evidence="4">
    <location>
        <begin position="147"/>
        <end position="159"/>
    </location>
</feature>
<keyword evidence="6" id="KW-1185">Reference proteome</keyword>
<dbReference type="Pfam" id="PF14942">
    <property type="entry name" value="Muted"/>
    <property type="match status" value="1"/>
</dbReference>
<dbReference type="GeneTree" id="ENSGT00390000016974"/>
<dbReference type="GO" id="GO:0030133">
    <property type="term" value="C:transport vesicle"/>
    <property type="evidence" value="ECO:0007669"/>
    <property type="project" value="InterPro"/>
</dbReference>
<organism evidence="5 6">
    <name type="scientific">Gasterosteus aculeatus aculeatus</name>
    <name type="common">three-spined stickleback</name>
    <dbReference type="NCBI Taxonomy" id="481459"/>
    <lineage>
        <taxon>Eukaryota</taxon>
        <taxon>Metazoa</taxon>
        <taxon>Chordata</taxon>
        <taxon>Craniata</taxon>
        <taxon>Vertebrata</taxon>
        <taxon>Euteleostomi</taxon>
        <taxon>Actinopterygii</taxon>
        <taxon>Neopterygii</taxon>
        <taxon>Teleostei</taxon>
        <taxon>Neoteleostei</taxon>
        <taxon>Acanthomorphata</taxon>
        <taxon>Eupercaria</taxon>
        <taxon>Perciformes</taxon>
        <taxon>Cottioidei</taxon>
        <taxon>Gasterosteales</taxon>
        <taxon>Gasterosteidae</taxon>
        <taxon>Gasterosteus</taxon>
    </lineage>
</organism>
<feature type="region of interest" description="Disordered" evidence="4">
    <location>
        <begin position="130"/>
        <end position="159"/>
    </location>
</feature>
<comment type="similarity">
    <text evidence="1">Belongs to the BLOC1S5 family.</text>
</comment>
<evidence type="ECO:0000313" key="5">
    <source>
        <dbReference type="Ensembl" id="ENSGACP00000063776.1"/>
    </source>
</evidence>
<dbReference type="Ensembl" id="ENSGACT00000032350.1">
    <property type="protein sequence ID" value="ENSGACP00000063776.1"/>
    <property type="gene ID" value="ENSGACG00000002321.2"/>
</dbReference>
<evidence type="ECO:0000256" key="2">
    <source>
        <dbReference type="ARBA" id="ARBA00019580"/>
    </source>
</evidence>
<dbReference type="Proteomes" id="UP000007635">
    <property type="component" value="Chromosome XXI"/>
</dbReference>
<reference evidence="5" key="3">
    <citation type="submission" date="2025-09" db="UniProtKB">
        <authorList>
            <consortium name="Ensembl"/>
        </authorList>
    </citation>
    <scope>IDENTIFICATION</scope>
</reference>
<reference evidence="5" key="2">
    <citation type="submission" date="2025-08" db="UniProtKB">
        <authorList>
            <consortium name="Ensembl"/>
        </authorList>
    </citation>
    <scope>IDENTIFICATION</scope>
</reference>
<proteinExistence type="inferred from homology"/>
<dbReference type="InterPro" id="IPR017243">
    <property type="entry name" value="Bloc1s5"/>
</dbReference>
<accession>A0AAQ4RJ29</accession>
<name>A0AAQ4RJ29_GASAC</name>
<sequence length="159" mass="18717">MNSTTSQERSYSADDVGDIQSRLLDHRPIINAEVRYFVREFEEKRGHREIRLLENLNKMVPEANEQMLPTDLERMLSDVVKRLEAANHMAEQVQQRELEAQKSTHLQGNMERLKDEWAEFLKEQQRLKEEVDEEHARAVGQLSAQYSEKKKDLSKFPPP</sequence>
<evidence type="ECO:0000256" key="3">
    <source>
        <dbReference type="ARBA" id="ARBA00031992"/>
    </source>
</evidence>
<protein>
    <recommendedName>
        <fullName evidence="2">Biogenesis of lysosome-related organelles complex 1 subunit 5</fullName>
    </recommendedName>
    <alternativeName>
        <fullName evidence="3">Protein Muted homolog</fullName>
    </alternativeName>
</protein>
<dbReference type="PANTHER" id="PTHR31784:SF2">
    <property type="entry name" value="BIOGENESIS OF LYSOSOME-RELATED ORGANELLES COMPLEX 1 SUBUNIT 5"/>
    <property type="match status" value="1"/>
</dbReference>
<dbReference type="AlphaFoldDB" id="A0AAQ4RJ29"/>
<evidence type="ECO:0000313" key="6">
    <source>
        <dbReference type="Proteomes" id="UP000007635"/>
    </source>
</evidence>
<evidence type="ECO:0000256" key="4">
    <source>
        <dbReference type="SAM" id="MobiDB-lite"/>
    </source>
</evidence>